<evidence type="ECO:0000313" key="3">
    <source>
        <dbReference type="RefSeq" id="XP_016439727.1"/>
    </source>
</evidence>
<reference evidence="2" key="1">
    <citation type="journal article" date="2014" name="Nat. Commun.">
        <title>The tobacco genome sequence and its comparison with those of tomato and potato.</title>
        <authorList>
            <person name="Sierro N."/>
            <person name="Battey J.N."/>
            <person name="Ouadi S."/>
            <person name="Bakaher N."/>
            <person name="Bovet L."/>
            <person name="Willig A."/>
            <person name="Goepfert S."/>
            <person name="Peitsch M.C."/>
            <person name="Ivanov N.V."/>
        </authorList>
    </citation>
    <scope>NUCLEOTIDE SEQUENCE [LARGE SCALE GENOMIC DNA]</scope>
</reference>
<keyword evidence="2" id="KW-1185">Reference proteome</keyword>
<organism evidence="2 3">
    <name type="scientific">Nicotiana tabacum</name>
    <name type="common">Common tobacco</name>
    <dbReference type="NCBI Taxonomy" id="4097"/>
    <lineage>
        <taxon>Eukaryota</taxon>
        <taxon>Viridiplantae</taxon>
        <taxon>Streptophyta</taxon>
        <taxon>Embryophyta</taxon>
        <taxon>Tracheophyta</taxon>
        <taxon>Spermatophyta</taxon>
        <taxon>Magnoliopsida</taxon>
        <taxon>eudicotyledons</taxon>
        <taxon>Gunneridae</taxon>
        <taxon>Pentapetalae</taxon>
        <taxon>asterids</taxon>
        <taxon>lamiids</taxon>
        <taxon>Solanales</taxon>
        <taxon>Solanaceae</taxon>
        <taxon>Nicotianoideae</taxon>
        <taxon>Nicotianeae</taxon>
        <taxon>Nicotiana</taxon>
    </lineage>
</organism>
<dbReference type="PANTHER" id="PTHR31008">
    <property type="entry name" value="COP1-INTERACTING PROTEIN-RELATED"/>
    <property type="match status" value="1"/>
</dbReference>
<reference evidence="3" key="2">
    <citation type="submission" date="2025-08" db="UniProtKB">
        <authorList>
            <consortium name="RefSeq"/>
        </authorList>
    </citation>
    <scope>IDENTIFICATION</scope>
    <source>
        <tissue evidence="3">Leaf</tissue>
    </source>
</reference>
<dbReference type="InterPro" id="IPR000157">
    <property type="entry name" value="TIR_dom"/>
</dbReference>
<accession>A0A1S3XJ70</accession>
<dbReference type="SUPFAM" id="SSF52200">
    <property type="entry name" value="Toll/Interleukin receptor TIR domain"/>
    <property type="match status" value="1"/>
</dbReference>
<dbReference type="KEGG" id="nta:107765573"/>
<feature type="domain" description="TIR" evidence="1">
    <location>
        <begin position="32"/>
        <end position="157"/>
    </location>
</feature>
<dbReference type="Pfam" id="PF01582">
    <property type="entry name" value="TIR"/>
    <property type="match status" value="1"/>
</dbReference>
<dbReference type="OrthoDB" id="6078042at2759"/>
<dbReference type="AlphaFoldDB" id="A0A1S3XJ70"/>
<dbReference type="OMA" id="MQLRFYS"/>
<dbReference type="SMR" id="A0A1S3XJ70"/>
<dbReference type="SMART" id="SM00255">
    <property type="entry name" value="TIR"/>
    <property type="match status" value="1"/>
</dbReference>
<proteinExistence type="predicted"/>
<dbReference type="GO" id="GO:0007165">
    <property type="term" value="P:signal transduction"/>
    <property type="evidence" value="ECO:0007669"/>
    <property type="project" value="InterPro"/>
</dbReference>
<dbReference type="PaxDb" id="4097-A0A1S3XJ70"/>
<evidence type="ECO:0000313" key="2">
    <source>
        <dbReference type="Proteomes" id="UP000790787"/>
    </source>
</evidence>
<dbReference type="GeneID" id="107765573"/>
<gene>
    <name evidence="3" type="primary">LOC107765573</name>
</gene>
<dbReference type="Gene3D" id="3.40.50.10140">
    <property type="entry name" value="Toll/interleukin-1 receptor homology (TIR) domain"/>
    <property type="match status" value="1"/>
</dbReference>
<dbReference type="RefSeq" id="XP_016439727.1">
    <property type="nucleotide sequence ID" value="XM_016584241.1"/>
</dbReference>
<name>A0A1S3XJ70_TOBAC</name>
<dbReference type="Proteomes" id="UP000790787">
    <property type="component" value="Chromosome 17"/>
</dbReference>
<dbReference type="PROSITE" id="PS50104">
    <property type="entry name" value="TIR"/>
    <property type="match status" value="1"/>
</dbReference>
<sequence length="210" mass="24353">MQRSAISSSSAKNVCNQLLRLRRQIEPAKNRLPCDVFINHRGIDTKRNVAGLLYEHIKNNLGLQPFLDSKNMKPGDKLFDKIDPAIRNCKIGMAVFSPQYCDSYFCLHELSLMMESKKRVIPVFCDVKPSELAIKDLNANFPNKDLEKFNLALEEAKYTVGLTFDTLKGDWSEFLVKASDAIMKNLYEVEREKLIHRKIYIRRKQLLHNY</sequence>
<evidence type="ECO:0000259" key="1">
    <source>
        <dbReference type="PROSITE" id="PS50104"/>
    </source>
</evidence>
<dbReference type="RefSeq" id="XP_016439727.1">
    <property type="nucleotide sequence ID" value="XM_016584241.2"/>
</dbReference>
<protein>
    <submittedName>
        <fullName evidence="3">2' cyclic ADP-D-ribose synthase BdTIR</fullName>
    </submittedName>
    <submittedName>
        <fullName evidence="3">Disease resistance-like protein CSA1</fullName>
    </submittedName>
</protein>
<dbReference type="InterPro" id="IPR035897">
    <property type="entry name" value="Toll_tir_struct_dom_sf"/>
</dbReference>
<dbReference type="PANTHER" id="PTHR31008:SF42">
    <property type="entry name" value="TMV RESISTANCE PROTEIN N-LIKE"/>
    <property type="match status" value="1"/>
</dbReference>